<evidence type="ECO:0000256" key="6">
    <source>
        <dbReference type="ARBA" id="ARBA00022989"/>
    </source>
</evidence>
<evidence type="ECO:0000313" key="11">
    <source>
        <dbReference type="EMBL" id="KAK2960044.1"/>
    </source>
</evidence>
<comment type="subcellular location">
    <subcellularLocation>
        <location evidence="1">Membrane</location>
        <topology evidence="1">Multi-pass membrane protein</topology>
    </subcellularLocation>
</comment>
<accession>A0ABQ9Y8M6</accession>
<feature type="transmembrane region" description="Helical" evidence="9">
    <location>
        <begin position="599"/>
        <end position="618"/>
    </location>
</feature>
<proteinExistence type="inferred from homology"/>
<evidence type="ECO:0000256" key="1">
    <source>
        <dbReference type="ARBA" id="ARBA00004141"/>
    </source>
</evidence>
<dbReference type="Proteomes" id="UP001281761">
    <property type="component" value="Unassembled WGS sequence"/>
</dbReference>
<keyword evidence="5 9" id="KW-0375">Hydrogen ion transport</keyword>
<evidence type="ECO:0000313" key="12">
    <source>
        <dbReference type="Proteomes" id="UP001281761"/>
    </source>
</evidence>
<organism evidence="11 12">
    <name type="scientific">Blattamonas nauphoetae</name>
    <dbReference type="NCBI Taxonomy" id="2049346"/>
    <lineage>
        <taxon>Eukaryota</taxon>
        <taxon>Metamonada</taxon>
        <taxon>Preaxostyla</taxon>
        <taxon>Oxymonadida</taxon>
        <taxon>Blattamonas</taxon>
    </lineage>
</organism>
<dbReference type="PANTHER" id="PTHR11629:SF63">
    <property type="entry name" value="V-TYPE PROTON ATPASE SUBUNIT A"/>
    <property type="match status" value="1"/>
</dbReference>
<keyword evidence="4 9" id="KW-0812">Transmembrane</keyword>
<evidence type="ECO:0000256" key="10">
    <source>
        <dbReference type="SAM" id="MobiDB-lite"/>
    </source>
</evidence>
<feature type="compositionally biased region" description="Basic and acidic residues" evidence="10">
    <location>
        <begin position="727"/>
        <end position="743"/>
    </location>
</feature>
<dbReference type="InterPro" id="IPR002490">
    <property type="entry name" value="V-ATPase_116kDa_su"/>
</dbReference>
<comment type="similarity">
    <text evidence="2 9">Belongs to the V-ATPase 116 kDa subunit family.</text>
</comment>
<dbReference type="InterPro" id="IPR026028">
    <property type="entry name" value="V-type_ATPase_116kDa_su_euka"/>
</dbReference>
<feature type="transmembrane region" description="Helical" evidence="9">
    <location>
        <begin position="638"/>
        <end position="657"/>
    </location>
</feature>
<comment type="function">
    <text evidence="9">Essential component of the vacuolar proton pump (V-ATPase), a multimeric enzyme that catalyzes the translocation of protons across the membranes. Required for assembly and activity of the V-ATPase.</text>
</comment>
<evidence type="ECO:0000256" key="9">
    <source>
        <dbReference type="RuleBase" id="RU361189"/>
    </source>
</evidence>
<keyword evidence="12" id="KW-1185">Reference proteome</keyword>
<dbReference type="Pfam" id="PF01496">
    <property type="entry name" value="V_ATPase_I"/>
    <property type="match status" value="1"/>
</dbReference>
<dbReference type="EMBL" id="JARBJD010000025">
    <property type="protein sequence ID" value="KAK2960044.1"/>
    <property type="molecule type" value="Genomic_DNA"/>
</dbReference>
<feature type="region of interest" description="Disordered" evidence="10">
    <location>
        <begin position="169"/>
        <end position="197"/>
    </location>
</feature>
<feature type="region of interest" description="Disordered" evidence="10">
    <location>
        <begin position="782"/>
        <end position="830"/>
    </location>
</feature>
<name>A0ABQ9Y8M6_9EUKA</name>
<keyword evidence="8 9" id="KW-0472">Membrane</keyword>
<keyword evidence="6 9" id="KW-1133">Transmembrane helix</keyword>
<dbReference type="PANTHER" id="PTHR11629">
    <property type="entry name" value="VACUOLAR PROTON ATPASES"/>
    <property type="match status" value="1"/>
</dbReference>
<feature type="transmembrane region" description="Helical" evidence="9">
    <location>
        <begin position="476"/>
        <end position="502"/>
    </location>
</feature>
<feature type="transmembrane region" description="Helical" evidence="9">
    <location>
        <begin position="696"/>
        <end position="717"/>
    </location>
</feature>
<evidence type="ECO:0000256" key="4">
    <source>
        <dbReference type="ARBA" id="ARBA00022692"/>
    </source>
</evidence>
<gene>
    <name evidence="11" type="ORF">BLNAU_4927</name>
</gene>
<feature type="transmembrane region" description="Helical" evidence="9">
    <location>
        <begin position="522"/>
        <end position="544"/>
    </location>
</feature>
<protein>
    <recommendedName>
        <fullName evidence="9">V-type proton ATPase subunit a</fullName>
    </recommendedName>
</protein>
<keyword evidence="3 9" id="KW-0813">Transport</keyword>
<dbReference type="PIRSF" id="PIRSF001293">
    <property type="entry name" value="ATP6V0A1"/>
    <property type="match status" value="1"/>
</dbReference>
<feature type="compositionally biased region" description="Basic and acidic residues" evidence="10">
    <location>
        <begin position="176"/>
        <end position="192"/>
    </location>
</feature>
<evidence type="ECO:0000256" key="2">
    <source>
        <dbReference type="ARBA" id="ARBA00009904"/>
    </source>
</evidence>
<evidence type="ECO:0000256" key="5">
    <source>
        <dbReference type="ARBA" id="ARBA00022781"/>
    </source>
</evidence>
<reference evidence="11 12" key="1">
    <citation type="journal article" date="2022" name="bioRxiv">
        <title>Genomics of Preaxostyla Flagellates Illuminates Evolutionary Transitions and the Path Towards Mitochondrial Loss.</title>
        <authorList>
            <person name="Novak L.V.F."/>
            <person name="Treitli S.C."/>
            <person name="Pyrih J."/>
            <person name="Halakuc P."/>
            <person name="Pipaliya S.V."/>
            <person name="Vacek V."/>
            <person name="Brzon O."/>
            <person name="Soukal P."/>
            <person name="Eme L."/>
            <person name="Dacks J.B."/>
            <person name="Karnkowska A."/>
            <person name="Elias M."/>
            <person name="Hampl V."/>
        </authorList>
    </citation>
    <scope>NUCLEOTIDE SEQUENCE [LARGE SCALE GENOMIC DNA]</scope>
    <source>
        <strain evidence="11">NAU3</strain>
        <tissue evidence="11">Gut</tissue>
    </source>
</reference>
<comment type="caution">
    <text evidence="11">The sequence shown here is derived from an EMBL/GenBank/DDBJ whole genome shotgun (WGS) entry which is preliminary data.</text>
</comment>
<sequence length="946" mass="105658">MDKPLNIFRSETMLHRQFIIPRDSLSQHIKSLQRIQAVDFCNLNFDVRPTQLPFFGQINLCHQSLGRLKRIQNVMTKFGMDSINGSPDPEKEEIEDAETLSPMRIEEQLVSMERDLDEQLAREKELCEQQSDLQDMIDVLSIGQTILLESFAAGSVDSQVAVDPTYLKDLPQNSLSKDEPNDNLKEEEENRNADGNNLYYRTDVEGPSINQPPSVVSQGQVFLAVQFVAGIVSLGVLDIFHRLLMISLRGNVLFEYRLAPQRKDSPPKAVFLVFFSGPHSFLTINRLCLSYNATLFPFHEEGERSLAAIINHVQEMLGKAEEKLRMNDEVLSHSHHHIETILASFSPLLPTFSEALTSSLRLYSILNRFVVDSSSQMALGEGWVSERMISVVEDTLAQTAKTAADTTVPFVTPLRMNETSKKARILENGTIIPLPDELTTPPTLIRTNAFTAAPQKLINSFGTPTYKEINPALSALVTFPFLFAIMFGDVGHGAIVLLVGVLCCVLGRKGEGWTGGNDILRYFHIGRILLVLMGAMSIFTGLLYNEFFSISLPMFKSGWKVEAGKMRKVGTYVFGVDSIWRQCDNSLLFLNSLKMKMSILIAVLHMSLGLVFSLLNSIHTSRPIDALKFTFFTFLPKLTLFLSLFGYLSFLIVFKWLDASTHKPMLISVMIDMFLSPTKKMSADDRMFKGQETIQLVLVGLALFSIVWMVVPNFVMLCRQACRAQKEEGKKTERTSAEQERSVQQRKKPKYLTKGTDTETVSLLSGQSGRLSVAGSINSLSSEFGEEEKQKERYGTLTPTSLATSTTEAEEGKAGGEGEGDGDERSGREWEEREPAFDSGLFVHLVIDTIEYVLGCVSNTASYLRLWALSLAHSQLSEVFFDYLSILVARKVPVFGSVIGMPALIGATAAVLCGMEGLSAFLHCLRLHWVEFMNKFYVGEGREWGG</sequence>
<feature type="compositionally biased region" description="Low complexity" evidence="10">
    <location>
        <begin position="796"/>
        <end position="807"/>
    </location>
</feature>
<feature type="region of interest" description="Disordered" evidence="10">
    <location>
        <begin position="727"/>
        <end position="752"/>
    </location>
</feature>
<evidence type="ECO:0000256" key="7">
    <source>
        <dbReference type="ARBA" id="ARBA00023065"/>
    </source>
</evidence>
<evidence type="ECO:0000256" key="8">
    <source>
        <dbReference type="ARBA" id="ARBA00023136"/>
    </source>
</evidence>
<evidence type="ECO:0000256" key="3">
    <source>
        <dbReference type="ARBA" id="ARBA00022448"/>
    </source>
</evidence>
<keyword evidence="7 9" id="KW-0406">Ion transport</keyword>